<dbReference type="RefSeq" id="WP_188641030.1">
    <property type="nucleotide sequence ID" value="NZ_BMID01000001.1"/>
</dbReference>
<evidence type="ECO:0000256" key="1">
    <source>
        <dbReference type="SAM" id="MobiDB-lite"/>
    </source>
</evidence>
<keyword evidence="4" id="KW-1185">Reference proteome</keyword>
<proteinExistence type="predicted"/>
<keyword evidence="2" id="KW-0472">Membrane</keyword>
<evidence type="ECO:0000313" key="4">
    <source>
        <dbReference type="Proteomes" id="UP000603317"/>
    </source>
</evidence>
<gene>
    <name evidence="3" type="ORF">GCM10010923_03140</name>
</gene>
<keyword evidence="2" id="KW-0812">Transmembrane</keyword>
<feature type="region of interest" description="Disordered" evidence="1">
    <location>
        <begin position="47"/>
        <end position="67"/>
    </location>
</feature>
<evidence type="ECO:0000313" key="3">
    <source>
        <dbReference type="EMBL" id="GFZ98378.1"/>
    </source>
</evidence>
<sequence>MRKEGEEIHVETDEVRGGSSSGVVRWVLLIGLLIAIVALSITWMTGAASSSGDEPEPSVSSTAAPAE</sequence>
<dbReference type="EMBL" id="BMID01000001">
    <property type="protein sequence ID" value="GFZ98378.1"/>
    <property type="molecule type" value="Genomic_DNA"/>
</dbReference>
<name>A0ABQ1F2X3_9SPHN</name>
<keyword evidence="2" id="KW-1133">Transmembrane helix</keyword>
<evidence type="ECO:0000256" key="2">
    <source>
        <dbReference type="SAM" id="Phobius"/>
    </source>
</evidence>
<feature type="transmembrane region" description="Helical" evidence="2">
    <location>
        <begin position="26"/>
        <end position="45"/>
    </location>
</feature>
<accession>A0ABQ1F2X3</accession>
<protein>
    <submittedName>
        <fullName evidence="3">Uncharacterized protein</fullName>
    </submittedName>
</protein>
<dbReference type="Proteomes" id="UP000603317">
    <property type="component" value="Unassembled WGS sequence"/>
</dbReference>
<organism evidence="3 4">
    <name type="scientific">Blastomonas marina</name>
    <dbReference type="NCBI Taxonomy" id="1867408"/>
    <lineage>
        <taxon>Bacteria</taxon>
        <taxon>Pseudomonadati</taxon>
        <taxon>Pseudomonadota</taxon>
        <taxon>Alphaproteobacteria</taxon>
        <taxon>Sphingomonadales</taxon>
        <taxon>Sphingomonadaceae</taxon>
        <taxon>Blastomonas</taxon>
    </lineage>
</organism>
<comment type="caution">
    <text evidence="3">The sequence shown here is derived from an EMBL/GenBank/DDBJ whole genome shotgun (WGS) entry which is preliminary data.</text>
</comment>
<reference evidence="4" key="1">
    <citation type="journal article" date="2019" name="Int. J. Syst. Evol. Microbiol.">
        <title>The Global Catalogue of Microorganisms (GCM) 10K type strain sequencing project: providing services to taxonomists for standard genome sequencing and annotation.</title>
        <authorList>
            <consortium name="The Broad Institute Genomics Platform"/>
            <consortium name="The Broad Institute Genome Sequencing Center for Infectious Disease"/>
            <person name="Wu L."/>
            <person name="Ma J."/>
        </authorList>
    </citation>
    <scope>NUCLEOTIDE SEQUENCE [LARGE SCALE GENOMIC DNA]</scope>
    <source>
        <strain evidence="4">CGMCC 1.15297</strain>
    </source>
</reference>